<sequence length="381" mass="42653">MATTRIMAIIEKTEFSACKVAGLPLTDRLVKGFIAAGMTEIYVIGEIKGDREVVANEKAVTIHDVRNEEDIPHEGRTVFHIRDNIVLRDSLLSQVATDQGTGAFRSPEGKLLFTIGRLLERETLPDVVLSNDDFTLCSTLQDVREADRRLFSWLYKSTDGIVTVKIDRPLSRIFSRYFARFDMTPAFYTYVNGVQSLLMLWFFLHGGDNALFLGCMMYQVVAVFDCVDGEIARAKFQQSTAGARLDTGIDMLSNILFMGGLSYALWDIHGDSYVALGSYLLLLALFGIMMMITLLYFGPKGGSFDVLSLVIREKLLASERLTSVFTAVNYIMKRDFFALVFAILGMTGHALLIPYSLLGGLIVWNLAILLNARSILDYRYN</sequence>
<dbReference type="RefSeq" id="WP_099471847.1">
    <property type="nucleotide sequence ID" value="NZ_CP041025.1"/>
</dbReference>
<reference evidence="4 5" key="1">
    <citation type="submission" date="2017-10" db="EMBL/GenBank/DDBJ databases">
        <title>Frigbacter circumglobatus gen. nov. sp. nov., isolated from sediment cultured in situ.</title>
        <authorList>
            <person name="Zhao Z."/>
        </authorList>
    </citation>
    <scope>NUCLEOTIDE SEQUENCE [LARGE SCALE GENOMIC DNA]</scope>
    <source>
        <strain evidence="4 5">ZYL</strain>
    </source>
</reference>
<dbReference type="OrthoDB" id="9767918at2"/>
<dbReference type="Proteomes" id="UP000229730">
    <property type="component" value="Unassembled WGS sequence"/>
</dbReference>
<dbReference type="GO" id="GO:0008654">
    <property type="term" value="P:phospholipid biosynthetic process"/>
    <property type="evidence" value="ECO:0007669"/>
    <property type="project" value="InterPro"/>
</dbReference>
<feature type="transmembrane region" description="Helical" evidence="3">
    <location>
        <begin position="272"/>
        <end position="297"/>
    </location>
</feature>
<dbReference type="AlphaFoldDB" id="A0A2G4YVF8"/>
<dbReference type="Pfam" id="PF01066">
    <property type="entry name" value="CDP-OH_P_transf"/>
    <property type="match status" value="1"/>
</dbReference>
<dbReference type="GO" id="GO:0016780">
    <property type="term" value="F:phosphotransferase activity, for other substituted phosphate groups"/>
    <property type="evidence" value="ECO:0007669"/>
    <property type="project" value="InterPro"/>
</dbReference>
<keyword evidence="1 2" id="KW-0808">Transferase</keyword>
<comment type="caution">
    <text evidence="4">The sequence shown here is derived from an EMBL/GenBank/DDBJ whole genome shotgun (WGS) entry which is preliminary data.</text>
</comment>
<organism evidence="4 5">
    <name type="scientific">Paremcibacter congregatus</name>
    <dbReference type="NCBI Taxonomy" id="2043170"/>
    <lineage>
        <taxon>Bacteria</taxon>
        <taxon>Pseudomonadati</taxon>
        <taxon>Pseudomonadota</taxon>
        <taxon>Alphaproteobacteria</taxon>
        <taxon>Emcibacterales</taxon>
        <taxon>Emcibacteraceae</taxon>
        <taxon>Paremcibacter</taxon>
    </lineage>
</organism>
<evidence type="ECO:0000256" key="3">
    <source>
        <dbReference type="SAM" id="Phobius"/>
    </source>
</evidence>
<keyword evidence="3" id="KW-1133">Transmembrane helix</keyword>
<gene>
    <name evidence="4" type="ORF">CRD36_06250</name>
</gene>
<evidence type="ECO:0000313" key="4">
    <source>
        <dbReference type="EMBL" id="PHZ86263.1"/>
    </source>
</evidence>
<dbReference type="PROSITE" id="PS00379">
    <property type="entry name" value="CDP_ALCOHOL_P_TRANSF"/>
    <property type="match status" value="1"/>
</dbReference>
<dbReference type="InterPro" id="IPR048254">
    <property type="entry name" value="CDP_ALCOHOL_P_TRANSF_CS"/>
</dbReference>
<keyword evidence="5" id="KW-1185">Reference proteome</keyword>
<feature type="transmembrane region" description="Helical" evidence="3">
    <location>
        <begin position="186"/>
        <end position="204"/>
    </location>
</feature>
<dbReference type="EMBL" id="PDEM01000009">
    <property type="protein sequence ID" value="PHZ86263.1"/>
    <property type="molecule type" value="Genomic_DNA"/>
</dbReference>
<proteinExistence type="inferred from homology"/>
<dbReference type="Gene3D" id="1.20.120.1760">
    <property type="match status" value="1"/>
</dbReference>
<dbReference type="InParanoid" id="A0A2G4YVF8"/>
<evidence type="ECO:0000256" key="2">
    <source>
        <dbReference type="RuleBase" id="RU003750"/>
    </source>
</evidence>
<evidence type="ECO:0000256" key="1">
    <source>
        <dbReference type="ARBA" id="ARBA00022679"/>
    </source>
</evidence>
<keyword evidence="3" id="KW-0472">Membrane</keyword>
<dbReference type="InterPro" id="IPR043130">
    <property type="entry name" value="CDP-OH_PTrfase_TM_dom"/>
</dbReference>
<feature type="transmembrane region" description="Helical" evidence="3">
    <location>
        <begin position="248"/>
        <end position="266"/>
    </location>
</feature>
<dbReference type="InterPro" id="IPR000462">
    <property type="entry name" value="CDP-OH_P_trans"/>
</dbReference>
<evidence type="ECO:0000313" key="5">
    <source>
        <dbReference type="Proteomes" id="UP000229730"/>
    </source>
</evidence>
<comment type="similarity">
    <text evidence="2">Belongs to the CDP-alcohol phosphatidyltransferase class-I family.</text>
</comment>
<accession>A0A2G4YVF8</accession>
<dbReference type="GO" id="GO:0016020">
    <property type="term" value="C:membrane"/>
    <property type="evidence" value="ECO:0007669"/>
    <property type="project" value="InterPro"/>
</dbReference>
<name>A0A2G4YVF8_9PROT</name>
<evidence type="ECO:0008006" key="6">
    <source>
        <dbReference type="Google" id="ProtNLM"/>
    </source>
</evidence>
<feature type="transmembrane region" description="Helical" evidence="3">
    <location>
        <begin position="336"/>
        <end position="355"/>
    </location>
</feature>
<keyword evidence="3" id="KW-0812">Transmembrane</keyword>
<protein>
    <recommendedName>
        <fullName evidence="6">CDP-alcohol phosphatidyltransferase</fullName>
    </recommendedName>
</protein>